<dbReference type="KEGG" id="rmb:K529_015525"/>
<keyword evidence="1" id="KW-0614">Plasmid</keyword>
<sequence length="187" mass="20933">MKDNANILKNFLETDQELGYFALVKLDWNATRYLTSLPHAVTWNGSEYASDPLIMQFDSPRYTEVVDREAYTLTLNGMDASIKNEIDTGILHRPVSIFLGFTINGVPQLGLNDLLHVYTGTVANPKYVVDDDQMLFEIECSAPLSNLDAVSTIFTTKDAMRQIDPTDTCFDKILENNTPSSVAWGKV</sequence>
<accession>A0A1B1A6I6</accession>
<proteinExistence type="predicted"/>
<dbReference type="OrthoDB" id="7852293at2"/>
<dbReference type="GeneID" id="28251274"/>
<name>A0A1B1A6I6_9RHOB</name>
<dbReference type="Proteomes" id="UP000013243">
    <property type="component" value="Plasmid unnamed1"/>
</dbReference>
<evidence type="ECO:0000313" key="1">
    <source>
        <dbReference type="EMBL" id="ANP42189.1"/>
    </source>
</evidence>
<evidence type="ECO:0000313" key="2">
    <source>
        <dbReference type="Proteomes" id="UP000013243"/>
    </source>
</evidence>
<organism evidence="1 2">
    <name type="scientific">Tritonibacter mobilis F1926</name>
    <dbReference type="NCBI Taxonomy" id="1265309"/>
    <lineage>
        <taxon>Bacteria</taxon>
        <taxon>Pseudomonadati</taxon>
        <taxon>Pseudomonadota</taxon>
        <taxon>Alphaproteobacteria</taxon>
        <taxon>Rhodobacterales</taxon>
        <taxon>Paracoccaceae</taxon>
        <taxon>Tritonibacter</taxon>
    </lineage>
</organism>
<dbReference type="AlphaFoldDB" id="A0A1B1A6I6"/>
<protein>
    <recommendedName>
        <fullName evidence="3">DUF2163 domain-containing protein</fullName>
    </recommendedName>
</protein>
<geneLocation type="plasmid" evidence="1 2">
    <name>unnamed1</name>
</geneLocation>
<evidence type="ECO:0008006" key="3">
    <source>
        <dbReference type="Google" id="ProtNLM"/>
    </source>
</evidence>
<gene>
    <name evidence="1" type="ORF">K529_015525</name>
</gene>
<dbReference type="EMBL" id="CP015231">
    <property type="protein sequence ID" value="ANP42189.1"/>
    <property type="molecule type" value="Genomic_DNA"/>
</dbReference>
<dbReference type="RefSeq" id="WP_005613732.1">
    <property type="nucleotide sequence ID" value="NZ_CP015231.1"/>
</dbReference>
<reference evidence="1 2" key="1">
    <citation type="journal article" date="2016" name="ISME J.">
        <title>Global occurrence and heterogeneity of the Roseobacter-clade species Ruegeria mobilis.</title>
        <authorList>
            <person name="Sonnenschein E."/>
            <person name="Gram L."/>
        </authorList>
    </citation>
    <scope>NUCLEOTIDE SEQUENCE [LARGE SCALE GENOMIC DNA]</scope>
    <source>
        <strain evidence="1 2">F1926</strain>
        <plasmid evidence="1 2">unnamed1</plasmid>
    </source>
</reference>